<comment type="caution">
    <text evidence="3">The sequence shown here is derived from an EMBL/GenBank/DDBJ whole genome shotgun (WGS) entry which is preliminary data.</text>
</comment>
<evidence type="ECO:0000313" key="4">
    <source>
        <dbReference type="Proteomes" id="UP000004816"/>
    </source>
</evidence>
<dbReference type="InterPro" id="IPR007803">
    <property type="entry name" value="Asp/Arg/Pro-Hydrxlase"/>
</dbReference>
<dbReference type="eggNOG" id="COG3555">
    <property type="taxonomic scope" value="Bacteria"/>
</dbReference>
<name>E5XT07_SEGRC</name>
<evidence type="ECO:0000259" key="1">
    <source>
        <dbReference type="Pfam" id="PF05118"/>
    </source>
</evidence>
<dbReference type="STRING" id="679197.HMPREF9336_02629"/>
<accession>E5XT07</accession>
<reference evidence="3 4" key="1">
    <citation type="journal article" date="2011" name="Stand. Genomic Sci.">
        <title>High quality draft genome sequence of Segniliparus rugosus CDC 945(T)= (ATCC BAA-974(T)).</title>
        <authorList>
            <person name="Earl A.M."/>
            <person name="Desjardins C.A."/>
            <person name="Fitzgerald M.G."/>
            <person name="Arachchi H.M."/>
            <person name="Zeng Q."/>
            <person name="Mehta T."/>
            <person name="Griggs A."/>
            <person name="Birren B.W."/>
            <person name="Toney N.C."/>
            <person name="Carr J."/>
            <person name="Posey J."/>
            <person name="Butler W.R."/>
        </authorList>
    </citation>
    <scope>NUCLEOTIDE SEQUENCE [LARGE SCALE GENOMIC DNA]</scope>
    <source>
        <strain evidence="4">ATCC BAA-974 / DSM 45345 / CCUG 50838 / CIP 108380 / JCM 13579 / CDC 945</strain>
    </source>
</reference>
<dbReference type="GO" id="GO:0016706">
    <property type="term" value="F:2-oxoglutarate-dependent dioxygenase activity"/>
    <property type="evidence" value="ECO:0007669"/>
    <property type="project" value="InterPro"/>
</dbReference>
<dbReference type="SMR" id="E5XT07"/>
<dbReference type="Proteomes" id="UP000004816">
    <property type="component" value="Unassembled WGS sequence"/>
</dbReference>
<dbReference type="HOGENOM" id="CLU_962849_0_0_11"/>
<dbReference type="EMBL" id="ACZI02000002">
    <property type="protein sequence ID" value="EFV12517.2"/>
    <property type="molecule type" value="Genomic_DNA"/>
</dbReference>
<dbReference type="InterPro" id="IPR008035">
    <property type="entry name" value="Pro_3_hydrox_C"/>
</dbReference>
<dbReference type="Pfam" id="PF05118">
    <property type="entry name" value="Asp_Arg_Hydrox"/>
    <property type="match status" value="1"/>
</dbReference>
<dbReference type="Gene3D" id="1.10.1720.10">
    <property type="entry name" value="L-proline 3-hydroxylase, C-terminal domain"/>
    <property type="match status" value="1"/>
</dbReference>
<dbReference type="SUPFAM" id="SSF51197">
    <property type="entry name" value="Clavaminate synthase-like"/>
    <property type="match status" value="1"/>
</dbReference>
<organism evidence="3 4">
    <name type="scientific">Segniliparus rugosus (strain ATCC BAA-974 / DSM 45345 / CCUG 50838 / CIP 108380 / JCM 13579 / CDC 945)</name>
    <dbReference type="NCBI Taxonomy" id="679197"/>
    <lineage>
        <taxon>Bacteria</taxon>
        <taxon>Bacillati</taxon>
        <taxon>Actinomycetota</taxon>
        <taxon>Actinomycetes</taxon>
        <taxon>Mycobacteriales</taxon>
        <taxon>Segniliparaceae</taxon>
        <taxon>Segniliparus</taxon>
    </lineage>
</organism>
<evidence type="ECO:0000313" key="3">
    <source>
        <dbReference type="EMBL" id="EFV12517.2"/>
    </source>
</evidence>
<sequence>MKSYSLGKFEDRSIDSLIEEASGLPDSAYSSAYQEYSIGLWDTATLWNERGNESGEVSEHAAAAAPTAIGRSTPRLNEFVRAKFNVDVLRAVRLFRARQGAIIIPHRDYLEHSNGFCRIHLPLVTTPGARNSENNEVYRMLPGELWFLDSNEVHSGGVLDSGTRIHLVLDFTHEHNENPAAVLKNADRLRPIARDPRISRSKLDHEALESLIRGGRVVTLAMWPALVQMLARIHLTSDAHPAELYDWLDDLADRSGNDELVAEARRMRRYFLTDGISRTPSFERFWRELDAARKGELVS</sequence>
<protein>
    <recommendedName>
        <fullName evidence="5">Aspartyl/Asparaginyl beta-hydroxylase</fullName>
    </recommendedName>
</protein>
<dbReference type="InterPro" id="IPR027443">
    <property type="entry name" value="IPNS-like_sf"/>
</dbReference>
<dbReference type="InterPro" id="IPR037037">
    <property type="entry name" value="Pro_3_hydrox_C_sf"/>
</dbReference>
<evidence type="ECO:0000259" key="2">
    <source>
        <dbReference type="Pfam" id="PF05373"/>
    </source>
</evidence>
<keyword evidence="4" id="KW-1185">Reference proteome</keyword>
<dbReference type="Gene3D" id="2.60.120.330">
    <property type="entry name" value="B-lactam Antibiotic, Isopenicillin N Synthase, Chain"/>
    <property type="match status" value="1"/>
</dbReference>
<feature type="domain" description="Aspartyl/asparaginy/proline hydroxylase" evidence="1">
    <location>
        <begin position="19"/>
        <end position="173"/>
    </location>
</feature>
<gene>
    <name evidence="3" type="ORF">HMPREF9336_02629</name>
</gene>
<proteinExistence type="predicted"/>
<dbReference type="AlphaFoldDB" id="E5XT07"/>
<evidence type="ECO:0008006" key="5">
    <source>
        <dbReference type="Google" id="ProtNLM"/>
    </source>
</evidence>
<dbReference type="Pfam" id="PF05373">
    <property type="entry name" value="Pro_3_hydrox_C"/>
    <property type="match status" value="1"/>
</dbReference>
<feature type="domain" description="L-proline 3-hydroxylase C-terminal" evidence="2">
    <location>
        <begin position="180"/>
        <end position="273"/>
    </location>
</feature>